<evidence type="ECO:0000313" key="2">
    <source>
        <dbReference type="EMBL" id="KAF4653069.1"/>
    </source>
</evidence>
<proteinExistence type="predicted"/>
<feature type="region of interest" description="Disordered" evidence="1">
    <location>
        <begin position="96"/>
        <end position="168"/>
    </location>
</feature>
<feature type="compositionally biased region" description="Basic residues" evidence="1">
    <location>
        <begin position="159"/>
        <end position="168"/>
    </location>
</feature>
<dbReference type="EMBL" id="JAAPAO010000856">
    <property type="protein sequence ID" value="KAF4653069.1"/>
    <property type="molecule type" value="Genomic_DNA"/>
</dbReference>
<dbReference type="AlphaFoldDB" id="A0A7J6L2I4"/>
<sequence length="168" mass="18400">MDRHHHSSSNSGIGLDSPDFALDGRDFIRNQILESGFLGIMGYATYFGLLESSDMKEDDVIHAVCSHWLEYDIRPSHTILDDLFALEVDGATAQSLDSKEKVFDSNAVGPVTRSQAKRESSAYRRSTRSSAAAPTGANNAARTTRGKSPRTNSSASPRPTKRGRANRR</sequence>
<evidence type="ECO:0000313" key="3">
    <source>
        <dbReference type="Proteomes" id="UP000591131"/>
    </source>
</evidence>
<feature type="compositionally biased region" description="Low complexity" evidence="1">
    <location>
        <begin position="128"/>
        <end position="143"/>
    </location>
</feature>
<keyword evidence="3" id="KW-1185">Reference proteome</keyword>
<accession>A0A7J6L2I4</accession>
<name>A0A7J6L2I4_PERCH</name>
<dbReference type="OrthoDB" id="446386at2759"/>
<protein>
    <submittedName>
        <fullName evidence="2">Uncharacterized protein</fullName>
    </submittedName>
</protein>
<gene>
    <name evidence="2" type="ORF">FOL47_010721</name>
</gene>
<reference evidence="2 3" key="1">
    <citation type="submission" date="2020-04" db="EMBL/GenBank/DDBJ databases">
        <title>Perkinsus chesapeaki whole genome sequence.</title>
        <authorList>
            <person name="Bogema D.R."/>
        </authorList>
    </citation>
    <scope>NUCLEOTIDE SEQUENCE [LARGE SCALE GENOMIC DNA]</scope>
    <source>
        <strain evidence="2">ATCC PRA-425</strain>
    </source>
</reference>
<evidence type="ECO:0000256" key="1">
    <source>
        <dbReference type="SAM" id="MobiDB-lite"/>
    </source>
</evidence>
<dbReference type="Proteomes" id="UP000591131">
    <property type="component" value="Unassembled WGS sequence"/>
</dbReference>
<organism evidence="2 3">
    <name type="scientific">Perkinsus chesapeaki</name>
    <name type="common">Clam parasite</name>
    <name type="synonym">Perkinsus andrewsi</name>
    <dbReference type="NCBI Taxonomy" id="330153"/>
    <lineage>
        <taxon>Eukaryota</taxon>
        <taxon>Sar</taxon>
        <taxon>Alveolata</taxon>
        <taxon>Perkinsozoa</taxon>
        <taxon>Perkinsea</taxon>
        <taxon>Perkinsida</taxon>
        <taxon>Perkinsidae</taxon>
        <taxon>Perkinsus</taxon>
    </lineage>
</organism>
<comment type="caution">
    <text evidence="2">The sequence shown here is derived from an EMBL/GenBank/DDBJ whole genome shotgun (WGS) entry which is preliminary data.</text>
</comment>